<protein>
    <submittedName>
        <fullName evidence="1">Uncharacterized protein</fullName>
    </submittedName>
</protein>
<keyword evidence="2" id="KW-1185">Reference proteome</keyword>
<sequence>MTWTGICVWGFSADSLSTVPCDCFICRASVFHISLVILLGIAMENGTARFLPMYRAHVLALAPLFFPLCFISPQSSASIEHHS</sequence>
<organism evidence="1 2">
    <name type="scientific">Bimuria novae-zelandiae CBS 107.79</name>
    <dbReference type="NCBI Taxonomy" id="1447943"/>
    <lineage>
        <taxon>Eukaryota</taxon>
        <taxon>Fungi</taxon>
        <taxon>Dikarya</taxon>
        <taxon>Ascomycota</taxon>
        <taxon>Pezizomycotina</taxon>
        <taxon>Dothideomycetes</taxon>
        <taxon>Pleosporomycetidae</taxon>
        <taxon>Pleosporales</taxon>
        <taxon>Massarineae</taxon>
        <taxon>Didymosphaeriaceae</taxon>
        <taxon>Bimuria</taxon>
    </lineage>
</organism>
<proteinExistence type="predicted"/>
<dbReference type="Proteomes" id="UP000800036">
    <property type="component" value="Unassembled WGS sequence"/>
</dbReference>
<evidence type="ECO:0000313" key="1">
    <source>
        <dbReference type="EMBL" id="KAF1965847.1"/>
    </source>
</evidence>
<reference evidence="1" key="1">
    <citation type="journal article" date="2020" name="Stud. Mycol.">
        <title>101 Dothideomycetes genomes: a test case for predicting lifestyles and emergence of pathogens.</title>
        <authorList>
            <person name="Haridas S."/>
            <person name="Albert R."/>
            <person name="Binder M."/>
            <person name="Bloem J."/>
            <person name="Labutti K."/>
            <person name="Salamov A."/>
            <person name="Andreopoulos B."/>
            <person name="Baker S."/>
            <person name="Barry K."/>
            <person name="Bills G."/>
            <person name="Bluhm B."/>
            <person name="Cannon C."/>
            <person name="Castanera R."/>
            <person name="Culley D."/>
            <person name="Daum C."/>
            <person name="Ezra D."/>
            <person name="Gonzalez J."/>
            <person name="Henrissat B."/>
            <person name="Kuo A."/>
            <person name="Liang C."/>
            <person name="Lipzen A."/>
            <person name="Lutzoni F."/>
            <person name="Magnuson J."/>
            <person name="Mondo S."/>
            <person name="Nolan M."/>
            <person name="Ohm R."/>
            <person name="Pangilinan J."/>
            <person name="Park H.-J."/>
            <person name="Ramirez L."/>
            <person name="Alfaro M."/>
            <person name="Sun H."/>
            <person name="Tritt A."/>
            <person name="Yoshinaga Y."/>
            <person name="Zwiers L.-H."/>
            <person name="Turgeon B."/>
            <person name="Goodwin S."/>
            <person name="Spatafora J."/>
            <person name="Crous P."/>
            <person name="Grigoriev I."/>
        </authorList>
    </citation>
    <scope>NUCLEOTIDE SEQUENCE</scope>
    <source>
        <strain evidence="1">CBS 107.79</strain>
    </source>
</reference>
<evidence type="ECO:0000313" key="2">
    <source>
        <dbReference type="Proteomes" id="UP000800036"/>
    </source>
</evidence>
<dbReference type="EMBL" id="ML976754">
    <property type="protein sequence ID" value="KAF1965847.1"/>
    <property type="molecule type" value="Genomic_DNA"/>
</dbReference>
<accession>A0A6A5UXQ2</accession>
<gene>
    <name evidence="1" type="ORF">BU23DRAFT_336455</name>
</gene>
<name>A0A6A5UXQ2_9PLEO</name>
<dbReference type="AlphaFoldDB" id="A0A6A5UXQ2"/>